<reference evidence="2 3" key="1">
    <citation type="submission" date="2016-11" db="EMBL/GenBank/DDBJ databases">
        <title>The macronuclear genome of Stentor coeruleus: a giant cell with tiny introns.</title>
        <authorList>
            <person name="Slabodnick M."/>
            <person name="Ruby J.G."/>
            <person name="Reiff S.B."/>
            <person name="Swart E.C."/>
            <person name="Gosai S."/>
            <person name="Prabakaran S."/>
            <person name="Witkowska E."/>
            <person name="Larue G.E."/>
            <person name="Fisher S."/>
            <person name="Freeman R.M."/>
            <person name="Gunawardena J."/>
            <person name="Chu W."/>
            <person name="Stover N.A."/>
            <person name="Gregory B.D."/>
            <person name="Nowacki M."/>
            <person name="Derisi J."/>
            <person name="Roy S.W."/>
            <person name="Marshall W.F."/>
            <person name="Sood P."/>
        </authorList>
    </citation>
    <scope>NUCLEOTIDE SEQUENCE [LARGE SCALE GENOMIC DNA]</scope>
    <source>
        <strain evidence="2">WM001</strain>
    </source>
</reference>
<feature type="coiled-coil region" evidence="1">
    <location>
        <begin position="72"/>
        <end position="134"/>
    </location>
</feature>
<dbReference type="OrthoDB" id="293518at2759"/>
<evidence type="ECO:0000313" key="2">
    <source>
        <dbReference type="EMBL" id="OMJ88187.1"/>
    </source>
</evidence>
<dbReference type="Proteomes" id="UP000187209">
    <property type="component" value="Unassembled WGS sequence"/>
</dbReference>
<evidence type="ECO:0000256" key="1">
    <source>
        <dbReference type="SAM" id="Coils"/>
    </source>
</evidence>
<name>A0A1R2CGQ3_9CILI</name>
<feature type="coiled-coil region" evidence="1">
    <location>
        <begin position="171"/>
        <end position="205"/>
    </location>
</feature>
<dbReference type="AlphaFoldDB" id="A0A1R2CGQ3"/>
<evidence type="ECO:0000313" key="3">
    <source>
        <dbReference type="Proteomes" id="UP000187209"/>
    </source>
</evidence>
<proteinExistence type="predicted"/>
<gene>
    <name evidence="2" type="ORF">SteCoe_9920</name>
</gene>
<sequence>MDIEIDDQDIEKTIKNLYSYAYMTNSNLDDDIILDDDPKDIENSSSSDLQSNFKELIISLLKFKKLNKQSEKAELVQRSDQFETLFQKLENEVRNHYRLENQLKLHFESFQEKIEELEKTESFDLNTIKELEEKCDEKKNPKSSEVDKVRKEMDERLRNSLENAEKKDKALHKIEYENVKLKALLEEKTREYEGIKKELVKIKKITPRKKVVQGMYKIDVVQVDFEASKSRNSLDSSGSLRGYGNRNKKRCSFGESDFERLAFSPIKKDSSATLKNDDSNFLKAPAWRNARKSVDQVVITSGRKSIKKGCK</sequence>
<dbReference type="EMBL" id="MPUH01000157">
    <property type="protein sequence ID" value="OMJ88187.1"/>
    <property type="molecule type" value="Genomic_DNA"/>
</dbReference>
<protein>
    <submittedName>
        <fullName evidence="2">Uncharacterized protein</fullName>
    </submittedName>
</protein>
<keyword evidence="3" id="KW-1185">Reference proteome</keyword>
<keyword evidence="1" id="KW-0175">Coiled coil</keyword>
<comment type="caution">
    <text evidence="2">The sequence shown here is derived from an EMBL/GenBank/DDBJ whole genome shotgun (WGS) entry which is preliminary data.</text>
</comment>
<accession>A0A1R2CGQ3</accession>
<organism evidence="2 3">
    <name type="scientific">Stentor coeruleus</name>
    <dbReference type="NCBI Taxonomy" id="5963"/>
    <lineage>
        <taxon>Eukaryota</taxon>
        <taxon>Sar</taxon>
        <taxon>Alveolata</taxon>
        <taxon>Ciliophora</taxon>
        <taxon>Postciliodesmatophora</taxon>
        <taxon>Heterotrichea</taxon>
        <taxon>Heterotrichida</taxon>
        <taxon>Stentoridae</taxon>
        <taxon>Stentor</taxon>
    </lineage>
</organism>